<dbReference type="PROSITE" id="PS50181">
    <property type="entry name" value="FBOX"/>
    <property type="match status" value="1"/>
</dbReference>
<evidence type="ECO:0000313" key="3">
    <source>
        <dbReference type="Proteomes" id="UP000467841"/>
    </source>
</evidence>
<gene>
    <name evidence="2" type="ORF">MERR_LOCUS12685</name>
</gene>
<feature type="domain" description="F-box" evidence="1">
    <location>
        <begin position="1"/>
        <end position="49"/>
    </location>
</feature>
<sequence>MLSDLPRDLAEEVLSRLPMTCNRAVRSVCKRWNTLSKGRGFTKKHLARVKAAAARESTTMVVVVISHRLYLMSVNLHKGVDTSFSRQGKLISSLEDDYGDGVDIFQVYHCDGLLFCLTKGQTRFVVWNPYSGQTRWFKPLAFTSRMRSCNYAIGYEESSSRSSRRRSYKVLRFGESFQGHVRYGLYYVNSYKDDVTTHVTILTDWFVECDARGVSLNGNTYWFAQGKMPPGVDALSASPDFLICFDFTTERFGPHLTVPFRYNTEDTVTLSSVGDEQLAVLHQDQYTLRMQIWITTKIEPQVVWWSKLCFLAVDMEPLVGDPFDSACFFVDEEKKLAVVLENDMVAYIVGEDGYLKKEDLGGSSNICNDALVYSLVPSLAQIKRLGTKRKKSTRFQLSF</sequence>
<dbReference type="InterPro" id="IPR017451">
    <property type="entry name" value="F-box-assoc_interact_dom"/>
</dbReference>
<dbReference type="PANTHER" id="PTHR47993">
    <property type="entry name" value="OS09G0372900 PROTEIN-RELATED"/>
    <property type="match status" value="1"/>
</dbReference>
<dbReference type="AlphaFoldDB" id="A0A6D2IJZ9"/>
<comment type="caution">
    <text evidence="2">The sequence shown here is derived from an EMBL/GenBank/DDBJ whole genome shotgun (WGS) entry which is preliminary data.</text>
</comment>
<dbReference type="Gene3D" id="1.20.1280.50">
    <property type="match status" value="1"/>
</dbReference>
<proteinExistence type="predicted"/>
<dbReference type="EMBL" id="CACVBM020000999">
    <property type="protein sequence ID" value="CAA7025450.1"/>
    <property type="molecule type" value="Genomic_DNA"/>
</dbReference>
<reference evidence="2" key="1">
    <citation type="submission" date="2020-01" db="EMBL/GenBank/DDBJ databases">
        <authorList>
            <person name="Mishra B."/>
        </authorList>
    </citation>
    <scope>NUCLEOTIDE SEQUENCE [LARGE SCALE GENOMIC DNA]</scope>
</reference>
<dbReference type="OrthoDB" id="1101101at2759"/>
<dbReference type="InterPro" id="IPR036047">
    <property type="entry name" value="F-box-like_dom_sf"/>
</dbReference>
<dbReference type="InterPro" id="IPR001810">
    <property type="entry name" value="F-box_dom"/>
</dbReference>
<dbReference type="SMART" id="SM00256">
    <property type="entry name" value="FBOX"/>
    <property type="match status" value="1"/>
</dbReference>
<dbReference type="InterPro" id="IPR006527">
    <property type="entry name" value="F-box-assoc_dom_typ1"/>
</dbReference>
<dbReference type="Pfam" id="PF07734">
    <property type="entry name" value="FBA_1"/>
    <property type="match status" value="1"/>
</dbReference>
<name>A0A6D2IJZ9_9BRAS</name>
<dbReference type="SUPFAM" id="SSF81383">
    <property type="entry name" value="F-box domain"/>
    <property type="match status" value="1"/>
</dbReference>
<evidence type="ECO:0000313" key="2">
    <source>
        <dbReference type="EMBL" id="CAA7025450.1"/>
    </source>
</evidence>
<dbReference type="PANTHER" id="PTHR47993:SF339">
    <property type="entry name" value="F-BOX DOMAIN-CONTAINING PROTEIN"/>
    <property type="match status" value="1"/>
</dbReference>
<dbReference type="Pfam" id="PF00646">
    <property type="entry name" value="F-box"/>
    <property type="match status" value="1"/>
</dbReference>
<dbReference type="Proteomes" id="UP000467841">
    <property type="component" value="Unassembled WGS sequence"/>
</dbReference>
<keyword evidence="3" id="KW-1185">Reference proteome</keyword>
<accession>A0A6D2IJZ9</accession>
<protein>
    <recommendedName>
        <fullName evidence="1">F-box domain-containing protein</fullName>
    </recommendedName>
</protein>
<dbReference type="CDD" id="cd22157">
    <property type="entry name" value="F-box_AtFBW1-like"/>
    <property type="match status" value="1"/>
</dbReference>
<dbReference type="NCBIfam" id="TIGR01640">
    <property type="entry name" value="F_box_assoc_1"/>
    <property type="match status" value="1"/>
</dbReference>
<organism evidence="2 3">
    <name type="scientific">Microthlaspi erraticum</name>
    <dbReference type="NCBI Taxonomy" id="1685480"/>
    <lineage>
        <taxon>Eukaryota</taxon>
        <taxon>Viridiplantae</taxon>
        <taxon>Streptophyta</taxon>
        <taxon>Embryophyta</taxon>
        <taxon>Tracheophyta</taxon>
        <taxon>Spermatophyta</taxon>
        <taxon>Magnoliopsida</taxon>
        <taxon>eudicotyledons</taxon>
        <taxon>Gunneridae</taxon>
        <taxon>Pentapetalae</taxon>
        <taxon>rosids</taxon>
        <taxon>malvids</taxon>
        <taxon>Brassicales</taxon>
        <taxon>Brassicaceae</taxon>
        <taxon>Coluteocarpeae</taxon>
        <taxon>Microthlaspi</taxon>
    </lineage>
</organism>
<dbReference type="InterPro" id="IPR050233">
    <property type="entry name" value="A_thaliana_F-box"/>
</dbReference>
<evidence type="ECO:0000259" key="1">
    <source>
        <dbReference type="PROSITE" id="PS50181"/>
    </source>
</evidence>